<accession>A0A1B1YD94</accession>
<proteinExistence type="predicted"/>
<evidence type="ECO:0000313" key="3">
    <source>
        <dbReference type="Proteomes" id="UP000092971"/>
    </source>
</evidence>
<sequence length="350" mass="41224">MQNKKEIIQKINDLYILYRKKWLKFDTTGYSTISSTITDYHVRNHLQGHYTLGVFAGEIFTKFICFDVDVKDPQMAKWTVYKLVNTLQEIGIPGEYIYISTSGNKGYHVEIFFNKPVFNTDIKQFYLMVLNYAELLNIDYGKVELRPTHTQGVKIPLGKHFTTNRICWYVDYYAGLKPIEDINYILTIQQMDSEYFYNILNKTKDSIDISEQQAIEYENIVARHKPLKIYDENVDPDVTIEAIENLIKTGLKMQGTRHNALLKICKLNKYNGMSAEENKQFLIDWMKKQDKKTYTTKWEDVLKDIDLIVKYTYERNYSLVTKRKDITITANEIEEILKIKGKESCQEFCV</sequence>
<gene>
    <name evidence="2" type="ORF">CSTERTH_06665</name>
</gene>
<dbReference type="AlphaFoldDB" id="A0A1B1YD94"/>
<dbReference type="OrthoDB" id="2453150at2"/>
<evidence type="ECO:0000313" key="2">
    <source>
        <dbReference type="EMBL" id="ANW98734.1"/>
    </source>
</evidence>
<dbReference type="EMBL" id="CP014672">
    <property type="protein sequence ID" value="ANW98734.1"/>
    <property type="molecule type" value="Genomic_DNA"/>
</dbReference>
<dbReference type="InterPro" id="IPR054347">
    <property type="entry name" value="TOTE_primase"/>
</dbReference>
<reference evidence="2 3" key="1">
    <citation type="submission" date="2016-02" db="EMBL/GenBank/DDBJ databases">
        <title>Comparison of Clostridium stercorarium subspecies using comparative genomics and transcriptomics.</title>
        <authorList>
            <person name="Schellenberg J."/>
            <person name="Thallinger G."/>
            <person name="Levin D.B."/>
            <person name="Zhang X."/>
            <person name="Alvare G."/>
            <person name="Fristensky B."/>
            <person name="Sparling R."/>
        </authorList>
    </citation>
    <scope>NUCLEOTIDE SEQUENCE [LARGE SCALE GENOMIC DNA]</scope>
    <source>
        <strain evidence="2 3">DSM 2910</strain>
    </source>
</reference>
<name>A0A1B1YD94_THEST</name>
<organism evidence="2 3">
    <name type="scientific">Thermoclostridium stercorarium subsp. thermolacticum DSM 2910</name>
    <dbReference type="NCBI Taxonomy" id="1121336"/>
    <lineage>
        <taxon>Bacteria</taxon>
        <taxon>Bacillati</taxon>
        <taxon>Bacillota</taxon>
        <taxon>Clostridia</taxon>
        <taxon>Eubacteriales</taxon>
        <taxon>Oscillospiraceae</taxon>
        <taxon>Thermoclostridium</taxon>
    </lineage>
</organism>
<protein>
    <recommendedName>
        <fullName evidence="1">TOTE conflict system primase domain-containing protein</fullName>
    </recommendedName>
</protein>
<dbReference type="Pfam" id="PF22548">
    <property type="entry name" value="AEP-TOTE"/>
    <property type="match status" value="1"/>
</dbReference>
<dbReference type="SUPFAM" id="SSF56747">
    <property type="entry name" value="Prim-pol domain"/>
    <property type="match status" value="1"/>
</dbReference>
<feature type="domain" description="TOTE conflict system primase" evidence="1">
    <location>
        <begin position="35"/>
        <end position="193"/>
    </location>
</feature>
<dbReference type="RefSeq" id="WP_065821330.1">
    <property type="nucleotide sequence ID" value="NZ_CP014672.1"/>
</dbReference>
<dbReference type="Proteomes" id="UP000092971">
    <property type="component" value="Chromosome"/>
</dbReference>
<evidence type="ECO:0000259" key="1">
    <source>
        <dbReference type="Pfam" id="PF22548"/>
    </source>
</evidence>